<dbReference type="AlphaFoldDB" id="A0A174ZJT2"/>
<proteinExistence type="predicted"/>
<protein>
    <submittedName>
        <fullName evidence="5">Cu(I)-responsive transcriptional regulator</fullName>
    </submittedName>
</protein>
<dbReference type="InterPro" id="IPR047057">
    <property type="entry name" value="MerR_fam"/>
</dbReference>
<dbReference type="Gene3D" id="1.10.1660.10">
    <property type="match status" value="1"/>
</dbReference>
<evidence type="ECO:0000256" key="1">
    <source>
        <dbReference type="ARBA" id="ARBA00023015"/>
    </source>
</evidence>
<accession>A0A174ZJT2</accession>
<dbReference type="PANTHER" id="PTHR30204:SF94">
    <property type="entry name" value="HEAVY METAL-DEPENDENT TRANSCRIPTIONAL REGULATOR HI_0293-RELATED"/>
    <property type="match status" value="1"/>
</dbReference>
<keyword evidence="2" id="KW-0238">DNA-binding</keyword>
<sequence>MGYKVKWVEDNLGVTRKALRGFEEAGLMLKNQGRQYRDYDEDDIDRIWTIRVLQGMGYKLKEIVNMVNDENFDFDDSIAQKIEELEKEKMKIETHLGYAKAIKLTGRVPFRPRKMGEMKFEDFQQDALERWNITNDPQGAEYAKLADTILSKPTEEWEDSDLGRMLFMLESMTHMDTDLLLAEYVLPRAIVKRQHLGANHPDIQCLVKLIYENQNSLILGIDMEGILTEQQFARFYSSSYLSGDVAKLKTHDFSEEDCYFIAEAVSIFGGYENHDALIEAEHQYGR</sequence>
<dbReference type="PANTHER" id="PTHR30204">
    <property type="entry name" value="REDOX-CYCLING DRUG-SENSING TRANSCRIPTIONAL ACTIVATOR SOXR"/>
    <property type="match status" value="1"/>
</dbReference>
<evidence type="ECO:0000313" key="6">
    <source>
        <dbReference type="Proteomes" id="UP000095662"/>
    </source>
</evidence>
<dbReference type="InterPro" id="IPR000551">
    <property type="entry name" value="MerR-type_HTH_dom"/>
</dbReference>
<dbReference type="SMART" id="SM00422">
    <property type="entry name" value="HTH_MERR"/>
    <property type="match status" value="1"/>
</dbReference>
<evidence type="ECO:0000256" key="3">
    <source>
        <dbReference type="ARBA" id="ARBA00023163"/>
    </source>
</evidence>
<keyword evidence="1" id="KW-0805">Transcription regulation</keyword>
<gene>
    <name evidence="5" type="ORF">ERS852540_00890</name>
</gene>
<dbReference type="GO" id="GO:0003677">
    <property type="term" value="F:DNA binding"/>
    <property type="evidence" value="ECO:0007669"/>
    <property type="project" value="UniProtKB-KW"/>
</dbReference>
<keyword evidence="3" id="KW-0804">Transcription</keyword>
<evidence type="ECO:0000313" key="5">
    <source>
        <dbReference type="EMBL" id="CUQ84488.1"/>
    </source>
</evidence>
<dbReference type="STRING" id="39492.ERS852540_00890"/>
<dbReference type="GO" id="GO:0003700">
    <property type="term" value="F:DNA-binding transcription factor activity"/>
    <property type="evidence" value="ECO:0007669"/>
    <property type="project" value="InterPro"/>
</dbReference>
<dbReference type="EMBL" id="CZBY01000005">
    <property type="protein sequence ID" value="CUQ84488.1"/>
    <property type="molecule type" value="Genomic_DNA"/>
</dbReference>
<name>A0A174ZJT2_9FIRM</name>
<evidence type="ECO:0000256" key="2">
    <source>
        <dbReference type="ARBA" id="ARBA00023125"/>
    </source>
</evidence>
<feature type="domain" description="HTH merR-type" evidence="4">
    <location>
        <begin position="3"/>
        <end position="70"/>
    </location>
</feature>
<dbReference type="Proteomes" id="UP000095662">
    <property type="component" value="Unassembled WGS sequence"/>
</dbReference>
<dbReference type="InterPro" id="IPR009061">
    <property type="entry name" value="DNA-bd_dom_put_sf"/>
</dbReference>
<dbReference type="Pfam" id="PF13411">
    <property type="entry name" value="MerR_1"/>
    <property type="match status" value="1"/>
</dbReference>
<evidence type="ECO:0000259" key="4">
    <source>
        <dbReference type="SMART" id="SM00422"/>
    </source>
</evidence>
<dbReference type="SUPFAM" id="SSF46955">
    <property type="entry name" value="Putative DNA-binding domain"/>
    <property type="match status" value="1"/>
</dbReference>
<reference evidence="5 6" key="1">
    <citation type="submission" date="2015-09" db="EMBL/GenBank/DDBJ databases">
        <authorList>
            <consortium name="Pathogen Informatics"/>
        </authorList>
    </citation>
    <scope>NUCLEOTIDE SEQUENCE [LARGE SCALE GENOMIC DNA]</scope>
    <source>
        <strain evidence="5 6">2789STDY5834928</strain>
    </source>
</reference>
<organism evidence="5 6">
    <name type="scientific">[Eubacterium] siraeum</name>
    <dbReference type="NCBI Taxonomy" id="39492"/>
    <lineage>
        <taxon>Bacteria</taxon>
        <taxon>Bacillati</taxon>
        <taxon>Bacillota</taxon>
        <taxon>Clostridia</taxon>
        <taxon>Eubacteriales</taxon>
        <taxon>Oscillospiraceae</taxon>
        <taxon>Oscillospiraceae incertae sedis</taxon>
    </lineage>
</organism>